<reference evidence="5" key="1">
    <citation type="submission" date="2020-11" db="EMBL/GenBank/DDBJ databases">
        <title>Sequencing the genomes of 1000 actinobacteria strains.</title>
        <authorList>
            <person name="Klenk H.-P."/>
        </authorList>
    </citation>
    <scope>NUCLEOTIDE SEQUENCE</scope>
    <source>
        <strain evidence="5">DSM 45356</strain>
    </source>
</reference>
<accession>A0A8J7KFZ6</accession>
<gene>
    <name evidence="5" type="ORF">IW245_000553</name>
</gene>
<sequence>MTANSAWEALMAAHATLSREFATQDTWRELSRREYDAVYTLSKCPAPISVSELHRHVLLSQPALSRLVDRLVERGLVQRSADPGDGRVVLVSLTDHGRDTQRHVGRQHARNVARAVTSRLSPEELGQLEALCRKLALRTSA</sequence>
<dbReference type="PROSITE" id="PS50995">
    <property type="entry name" value="HTH_MARR_2"/>
    <property type="match status" value="1"/>
</dbReference>
<comment type="caution">
    <text evidence="5">The sequence shown here is derived from an EMBL/GenBank/DDBJ whole genome shotgun (WGS) entry which is preliminary data.</text>
</comment>
<dbReference type="PROSITE" id="PS01117">
    <property type="entry name" value="HTH_MARR_1"/>
    <property type="match status" value="1"/>
</dbReference>
<dbReference type="AlphaFoldDB" id="A0A8J7KFZ6"/>
<evidence type="ECO:0000313" key="5">
    <source>
        <dbReference type="EMBL" id="MBG6134359.1"/>
    </source>
</evidence>
<evidence type="ECO:0000256" key="3">
    <source>
        <dbReference type="ARBA" id="ARBA00023163"/>
    </source>
</evidence>
<evidence type="ECO:0000313" key="6">
    <source>
        <dbReference type="Proteomes" id="UP000622552"/>
    </source>
</evidence>
<keyword evidence="3" id="KW-0804">Transcription</keyword>
<organism evidence="5 6">
    <name type="scientific">Longispora fulva</name>
    <dbReference type="NCBI Taxonomy" id="619741"/>
    <lineage>
        <taxon>Bacteria</taxon>
        <taxon>Bacillati</taxon>
        <taxon>Actinomycetota</taxon>
        <taxon>Actinomycetes</taxon>
        <taxon>Micromonosporales</taxon>
        <taxon>Micromonosporaceae</taxon>
        <taxon>Longispora</taxon>
    </lineage>
</organism>
<dbReference type="EMBL" id="JADOUF010000001">
    <property type="protein sequence ID" value="MBG6134359.1"/>
    <property type="molecule type" value="Genomic_DNA"/>
</dbReference>
<dbReference type="Pfam" id="PF01047">
    <property type="entry name" value="MarR"/>
    <property type="match status" value="1"/>
</dbReference>
<dbReference type="RefSeq" id="WP_197001605.1">
    <property type="nucleotide sequence ID" value="NZ_BONS01000033.1"/>
</dbReference>
<dbReference type="InterPro" id="IPR039422">
    <property type="entry name" value="MarR/SlyA-like"/>
</dbReference>
<name>A0A8J7KFZ6_9ACTN</name>
<evidence type="ECO:0000256" key="2">
    <source>
        <dbReference type="ARBA" id="ARBA00023125"/>
    </source>
</evidence>
<keyword evidence="1" id="KW-0805">Transcription regulation</keyword>
<dbReference type="InterPro" id="IPR023187">
    <property type="entry name" value="Tscrpt_reg_MarR-type_CS"/>
</dbReference>
<dbReference type="GO" id="GO:0003700">
    <property type="term" value="F:DNA-binding transcription factor activity"/>
    <property type="evidence" value="ECO:0007669"/>
    <property type="project" value="InterPro"/>
</dbReference>
<dbReference type="SMART" id="SM00347">
    <property type="entry name" value="HTH_MARR"/>
    <property type="match status" value="1"/>
</dbReference>
<dbReference type="GO" id="GO:0006950">
    <property type="term" value="P:response to stress"/>
    <property type="evidence" value="ECO:0007669"/>
    <property type="project" value="TreeGrafter"/>
</dbReference>
<dbReference type="Proteomes" id="UP000622552">
    <property type="component" value="Unassembled WGS sequence"/>
</dbReference>
<dbReference type="PANTHER" id="PTHR33164">
    <property type="entry name" value="TRANSCRIPTIONAL REGULATOR, MARR FAMILY"/>
    <property type="match status" value="1"/>
</dbReference>
<keyword evidence="6" id="KW-1185">Reference proteome</keyword>
<dbReference type="InterPro" id="IPR000835">
    <property type="entry name" value="HTH_MarR-typ"/>
</dbReference>
<dbReference type="InterPro" id="IPR036388">
    <property type="entry name" value="WH-like_DNA-bd_sf"/>
</dbReference>
<protein>
    <submittedName>
        <fullName evidence="5">DNA-binding MarR family transcriptional regulator</fullName>
    </submittedName>
</protein>
<feature type="domain" description="HTH marR-type" evidence="4">
    <location>
        <begin position="3"/>
        <end position="137"/>
    </location>
</feature>
<evidence type="ECO:0000259" key="4">
    <source>
        <dbReference type="PROSITE" id="PS50995"/>
    </source>
</evidence>
<dbReference type="PANTHER" id="PTHR33164:SF99">
    <property type="entry name" value="MARR FAMILY REGULATORY PROTEIN"/>
    <property type="match status" value="1"/>
</dbReference>
<proteinExistence type="predicted"/>
<dbReference type="Gene3D" id="1.10.10.10">
    <property type="entry name" value="Winged helix-like DNA-binding domain superfamily/Winged helix DNA-binding domain"/>
    <property type="match status" value="1"/>
</dbReference>
<dbReference type="GO" id="GO:0003677">
    <property type="term" value="F:DNA binding"/>
    <property type="evidence" value="ECO:0007669"/>
    <property type="project" value="UniProtKB-KW"/>
</dbReference>
<dbReference type="SUPFAM" id="SSF46785">
    <property type="entry name" value="Winged helix' DNA-binding domain"/>
    <property type="match status" value="1"/>
</dbReference>
<dbReference type="PRINTS" id="PR00598">
    <property type="entry name" value="HTHMARR"/>
</dbReference>
<evidence type="ECO:0000256" key="1">
    <source>
        <dbReference type="ARBA" id="ARBA00023015"/>
    </source>
</evidence>
<keyword evidence="2 5" id="KW-0238">DNA-binding</keyword>
<dbReference type="InterPro" id="IPR036390">
    <property type="entry name" value="WH_DNA-bd_sf"/>
</dbReference>